<feature type="non-terminal residue" evidence="1">
    <location>
        <position position="1"/>
    </location>
</feature>
<protein>
    <submittedName>
        <fullName evidence="1">Uncharacterized protein</fullName>
    </submittedName>
</protein>
<accession>A0A1A8S0X6</accession>
<reference evidence="1" key="2">
    <citation type="submission" date="2016-06" db="EMBL/GenBank/DDBJ databases">
        <title>The genome of a short-lived fish provides insights into sex chromosome evolution and the genetic control of aging.</title>
        <authorList>
            <person name="Reichwald K."/>
            <person name="Felder M."/>
            <person name="Petzold A."/>
            <person name="Koch P."/>
            <person name="Groth M."/>
            <person name="Platzer M."/>
        </authorList>
    </citation>
    <scope>NUCLEOTIDE SEQUENCE</scope>
    <source>
        <tissue evidence="1">Brain</tissue>
    </source>
</reference>
<proteinExistence type="predicted"/>
<dbReference type="AlphaFoldDB" id="A0A1A8S0X6"/>
<dbReference type="EMBL" id="HAEH01020968">
    <property type="protein sequence ID" value="SBS11607.1"/>
    <property type="molecule type" value="Transcribed_RNA"/>
</dbReference>
<organism evidence="1">
    <name type="scientific">Nothobranchius rachovii</name>
    <name type="common">bluefin notho</name>
    <dbReference type="NCBI Taxonomy" id="451742"/>
    <lineage>
        <taxon>Eukaryota</taxon>
        <taxon>Metazoa</taxon>
        <taxon>Chordata</taxon>
        <taxon>Craniata</taxon>
        <taxon>Vertebrata</taxon>
        <taxon>Euteleostomi</taxon>
        <taxon>Actinopterygii</taxon>
        <taxon>Neopterygii</taxon>
        <taxon>Teleostei</taxon>
        <taxon>Neoteleostei</taxon>
        <taxon>Acanthomorphata</taxon>
        <taxon>Ovalentaria</taxon>
        <taxon>Atherinomorphae</taxon>
        <taxon>Cyprinodontiformes</taxon>
        <taxon>Nothobranchiidae</taxon>
        <taxon>Nothobranchius</taxon>
    </lineage>
</organism>
<sequence>APTDLALTFVDPVCGVKGGGGACGFPPLHSARGSLQLREHCSSSSHHMHRMGWVAAKVQEKPDQAGL</sequence>
<gene>
    <name evidence="1" type="primary">Nfu_g_1_016788</name>
</gene>
<feature type="non-terminal residue" evidence="1">
    <location>
        <position position="67"/>
    </location>
</feature>
<name>A0A1A8S0X6_9TELE</name>
<evidence type="ECO:0000313" key="1">
    <source>
        <dbReference type="EMBL" id="SBS11607.1"/>
    </source>
</evidence>
<reference evidence="1" key="1">
    <citation type="submission" date="2016-05" db="EMBL/GenBank/DDBJ databases">
        <authorList>
            <person name="Lavstsen T."/>
            <person name="Jespersen J.S."/>
        </authorList>
    </citation>
    <scope>NUCLEOTIDE SEQUENCE</scope>
    <source>
        <tissue evidence="1">Brain</tissue>
    </source>
</reference>